<comment type="catalytic activity">
    <reaction evidence="23">
        <text>a 1,2-diacyl-sn-glycerol + ATP = a 1,2-diacyl-sn-glycero-3-phosphate + ADP + H(+)</text>
        <dbReference type="Rhea" id="RHEA:10272"/>
        <dbReference type="ChEBI" id="CHEBI:15378"/>
        <dbReference type="ChEBI" id="CHEBI:17815"/>
        <dbReference type="ChEBI" id="CHEBI:30616"/>
        <dbReference type="ChEBI" id="CHEBI:58608"/>
        <dbReference type="ChEBI" id="CHEBI:456216"/>
        <dbReference type="EC" id="2.7.1.107"/>
    </reaction>
    <physiologicalReaction direction="left-to-right" evidence="23">
        <dbReference type="Rhea" id="RHEA:10273"/>
    </physiologicalReaction>
</comment>
<dbReference type="Gene3D" id="3.30.60.20">
    <property type="match status" value="2"/>
</dbReference>
<sequence length="794" mass="89391">MTNQEKWAHLSPSEFSQLQKYAEYSTKKLKDVLEEFHGNGVLAKYNPEGTIDFEGFKLFMKTFLEAELPDDFTAHLFMSFSNKFPHSSPMVKSKPALLSGGLRMSKGAITPPRTSPASTSSPEVIHLKDIVCYLSLLERGRPEDKLEFMFRLYDTDGNGFLDSSELENIISQMMHVAEYLEWDVTELNPILHEMMEEIDYDHDGTVSLEEWIQGGMTTIPLLVLLGLENNVKDDGQHVWRLKHFNKPAYCNLCLNMLIGVGKQGLCCSFCKYTVHERCVARAPPSCIKTYVKSKKNTDVMHHYWVEGNCPTKCDKCHKTVKCYQGLTGLHCVWCQITLHNKCASHLKPECDCGPLKDHILPPTTICPVVLTLPTSGVSVPEERQATVKKEKGGSQQPNKVTDRSKMQRANSVTVDGQGLQITPVPGTHPLLVFVNPKSGGKQGERIYRKFQYLLNPRQVYSLAANGPMPGLHFFRDVSDFRVLACGGDGTVGWILDCIEKANVVKHPPVAILPLGTGNDLARCLRWGGGYEGENLMKILKDIENSTEIMLDRWKFEVIPNDRDEKGDPVPYSIINNYFSIGVDASIAHRFHIMREKHPEKFNSRMKNKFWYFEFGTSETFSATCKKLHESVEIECDGVQIDLINISLEGIAILNIPSMHGGSNLWGESKKRRSHRRIEKKSDKRTTLTDAKELKFAGQDLSDQLLEVVGLEGAMEMGQIYTGLKSAGRRLAQCSSVVIRTSKSLPMQIDGEPWMQTPCTIKITHKNQAPMLMGPPPKTGLFCSLVKRTRNRSKE</sequence>
<feature type="domain" description="EF-hand" evidence="32">
    <location>
        <begin position="141"/>
        <end position="176"/>
    </location>
</feature>
<evidence type="ECO:0000256" key="11">
    <source>
        <dbReference type="ARBA" id="ARBA00022771"/>
    </source>
</evidence>
<dbReference type="PROSITE" id="PS00479">
    <property type="entry name" value="ZF_DAG_PE_1"/>
    <property type="match status" value="1"/>
</dbReference>
<dbReference type="FunFam" id="2.60.200.40:FF:000003">
    <property type="entry name" value="Diacylglycerol kinase"/>
    <property type="match status" value="1"/>
</dbReference>
<dbReference type="GO" id="GO:0005524">
    <property type="term" value="F:ATP binding"/>
    <property type="evidence" value="ECO:0007669"/>
    <property type="project" value="UniProtKB-KW"/>
</dbReference>
<evidence type="ECO:0000256" key="25">
    <source>
        <dbReference type="ARBA" id="ARBA00051629"/>
    </source>
</evidence>
<feature type="domain" description="Phorbol-ester/DAG-type" evidence="30">
    <location>
        <begin position="236"/>
        <end position="286"/>
    </location>
</feature>
<comment type="catalytic activity">
    <reaction evidence="21">
        <text>1,2-didecanoyl-sn-glycerol + ATP = 1,2-didecanoyl-sn-glycero-3-phosphate + ADP + H(+)</text>
        <dbReference type="Rhea" id="RHEA:43428"/>
        <dbReference type="ChEBI" id="CHEBI:15378"/>
        <dbReference type="ChEBI" id="CHEBI:18155"/>
        <dbReference type="ChEBI" id="CHEBI:30616"/>
        <dbReference type="ChEBI" id="CHEBI:78227"/>
        <dbReference type="ChEBI" id="CHEBI:456216"/>
    </reaction>
    <physiologicalReaction direction="left-to-right" evidence="21">
        <dbReference type="Rhea" id="RHEA:43429"/>
    </physiologicalReaction>
</comment>
<comment type="catalytic activity">
    <reaction evidence="25">
        <text>1-octadecanoyl-2-(9Z,12Z)-octadecadienoyl-sn-glycerol + ATP = 1-octadecanoyl-2-(9Z,12Z-octadecadienoyl)-sn-glycero-3-phosphate + ADP + H(+)</text>
        <dbReference type="Rhea" id="RHEA:40339"/>
        <dbReference type="ChEBI" id="CHEBI:15378"/>
        <dbReference type="ChEBI" id="CHEBI:30616"/>
        <dbReference type="ChEBI" id="CHEBI:77097"/>
        <dbReference type="ChEBI" id="CHEBI:77098"/>
        <dbReference type="ChEBI" id="CHEBI:456216"/>
    </reaction>
    <physiologicalReaction direction="left-to-right" evidence="25">
        <dbReference type="Rhea" id="RHEA:40340"/>
    </physiologicalReaction>
</comment>
<evidence type="ECO:0000256" key="21">
    <source>
        <dbReference type="ARBA" id="ARBA00023395"/>
    </source>
</evidence>
<dbReference type="Proteomes" id="UP000248480">
    <property type="component" value="Unplaced"/>
</dbReference>
<keyword evidence="12 28" id="KW-0418">Kinase</keyword>
<evidence type="ECO:0000256" key="26">
    <source>
        <dbReference type="ARBA" id="ARBA00053947"/>
    </source>
</evidence>
<dbReference type="PROSITE" id="PS50222">
    <property type="entry name" value="EF_HAND_2"/>
    <property type="match status" value="2"/>
</dbReference>
<dbReference type="InterPro" id="IPR002048">
    <property type="entry name" value="EF_hand_dom"/>
</dbReference>
<dbReference type="InterPro" id="IPR047470">
    <property type="entry name" value="C1_DGKbeta_rpt2"/>
</dbReference>
<evidence type="ECO:0000259" key="30">
    <source>
        <dbReference type="PROSITE" id="PS50081"/>
    </source>
</evidence>
<dbReference type="GO" id="GO:0007200">
    <property type="term" value="P:phospholipase C-activating G protein-coupled receptor signaling pathway"/>
    <property type="evidence" value="ECO:0007669"/>
    <property type="project" value="InterPro"/>
</dbReference>
<keyword evidence="8" id="KW-0479">Metal-binding</keyword>
<evidence type="ECO:0000256" key="27">
    <source>
        <dbReference type="ARBA" id="ARBA00060536"/>
    </source>
</evidence>
<evidence type="ECO:0000256" key="6">
    <source>
        <dbReference type="ARBA" id="ARBA00022553"/>
    </source>
</evidence>
<dbReference type="InterPro" id="IPR037607">
    <property type="entry name" value="DGK"/>
</dbReference>
<evidence type="ECO:0000313" key="34">
    <source>
        <dbReference type="RefSeq" id="XP_004377471.1"/>
    </source>
</evidence>
<protein>
    <recommendedName>
        <fullName evidence="28">Diacylglycerol kinase</fullName>
        <shortName evidence="28">DAG kinase</shortName>
        <ecNumber evidence="28">2.7.1.107</ecNumber>
    </recommendedName>
</protein>
<dbReference type="InterPro" id="IPR038199">
    <property type="entry name" value="DGK_typeI_N_sf"/>
</dbReference>
<reference evidence="34" key="1">
    <citation type="submission" date="2025-08" db="UniProtKB">
        <authorList>
            <consortium name="RefSeq"/>
        </authorList>
    </citation>
    <scope>IDENTIFICATION</scope>
</reference>
<proteinExistence type="inferred from homology"/>
<keyword evidence="10 28" id="KW-0547">Nucleotide-binding</keyword>
<dbReference type="RefSeq" id="XP_004377471.1">
    <property type="nucleotide sequence ID" value="XM_004377414.2"/>
</dbReference>
<evidence type="ECO:0000259" key="32">
    <source>
        <dbReference type="PROSITE" id="PS50222"/>
    </source>
</evidence>
<dbReference type="Pfam" id="PF00781">
    <property type="entry name" value="DAGK_cat"/>
    <property type="match status" value="1"/>
</dbReference>
<dbReference type="InterPro" id="IPR018247">
    <property type="entry name" value="EF_Hand_1_Ca_BS"/>
</dbReference>
<keyword evidence="5" id="KW-0963">Cytoplasm</keyword>
<evidence type="ECO:0000256" key="16">
    <source>
        <dbReference type="ARBA" id="ARBA00023018"/>
    </source>
</evidence>
<evidence type="ECO:0000256" key="1">
    <source>
        <dbReference type="ARBA" id="ARBA00004496"/>
    </source>
</evidence>
<evidence type="ECO:0000256" key="2">
    <source>
        <dbReference type="ARBA" id="ARBA00005175"/>
    </source>
</evidence>
<organism evidence="33 34">
    <name type="scientific">Trichechus manatus latirostris</name>
    <name type="common">Florida manatee</name>
    <dbReference type="NCBI Taxonomy" id="127582"/>
    <lineage>
        <taxon>Eukaryota</taxon>
        <taxon>Metazoa</taxon>
        <taxon>Chordata</taxon>
        <taxon>Craniata</taxon>
        <taxon>Vertebrata</taxon>
        <taxon>Euteleostomi</taxon>
        <taxon>Mammalia</taxon>
        <taxon>Eutheria</taxon>
        <taxon>Afrotheria</taxon>
        <taxon>Sirenia</taxon>
        <taxon>Trichechidae</taxon>
        <taxon>Trichechus</taxon>
    </lineage>
</organism>
<evidence type="ECO:0000256" key="28">
    <source>
        <dbReference type="RuleBase" id="RU361128"/>
    </source>
</evidence>
<dbReference type="FunFam" id="3.30.60.20:FF:000016">
    <property type="entry name" value="Diacylglycerol kinase"/>
    <property type="match status" value="1"/>
</dbReference>
<dbReference type="GO" id="GO:0046486">
    <property type="term" value="P:glycerolipid metabolic process"/>
    <property type="evidence" value="ECO:0007669"/>
    <property type="project" value="UniProtKB-UniPathway"/>
</dbReference>
<evidence type="ECO:0000256" key="12">
    <source>
        <dbReference type="ARBA" id="ARBA00022777"/>
    </source>
</evidence>
<dbReference type="CDD" id="cd20845">
    <property type="entry name" value="C1_DGKbeta_rpt1"/>
    <property type="match status" value="1"/>
</dbReference>
<dbReference type="CDD" id="cd00051">
    <property type="entry name" value="EFh"/>
    <property type="match status" value="1"/>
</dbReference>
<dbReference type="FunFam" id="1.10.238.110:FF:000001">
    <property type="entry name" value="Diacylglycerol kinase"/>
    <property type="match status" value="1"/>
</dbReference>
<dbReference type="SMART" id="SM00109">
    <property type="entry name" value="C1"/>
    <property type="match status" value="2"/>
</dbReference>
<keyword evidence="11" id="KW-0863">Zinc-finger</keyword>
<dbReference type="InterPro" id="IPR001206">
    <property type="entry name" value="Diacylglycerol_kinase_cat_dom"/>
</dbReference>
<evidence type="ECO:0000256" key="7">
    <source>
        <dbReference type="ARBA" id="ARBA00022679"/>
    </source>
</evidence>
<evidence type="ECO:0000259" key="31">
    <source>
        <dbReference type="PROSITE" id="PS50146"/>
    </source>
</evidence>
<dbReference type="CTD" id="1607"/>
<evidence type="ECO:0000256" key="14">
    <source>
        <dbReference type="ARBA" id="ARBA00022837"/>
    </source>
</evidence>
<dbReference type="InterPro" id="IPR029477">
    <property type="entry name" value="DAG_kinase_typeI_N"/>
</dbReference>
<evidence type="ECO:0000256" key="23">
    <source>
        <dbReference type="ARBA" id="ARBA00023411"/>
    </source>
</evidence>
<dbReference type="PROSITE" id="PS50081">
    <property type="entry name" value="ZF_DAG_PE_2"/>
    <property type="match status" value="2"/>
</dbReference>
<comment type="pathway">
    <text evidence="27">Glycerolipid metabolism.</text>
</comment>
<dbReference type="CDD" id="cd20891">
    <property type="entry name" value="C1_DGKbeta_rpt2"/>
    <property type="match status" value="1"/>
</dbReference>
<dbReference type="InterPro" id="IPR000756">
    <property type="entry name" value="Diacylglycerol_kin_accessory"/>
</dbReference>
<dbReference type="GO" id="GO:0005509">
    <property type="term" value="F:calcium ion binding"/>
    <property type="evidence" value="ECO:0007669"/>
    <property type="project" value="InterPro"/>
</dbReference>
<evidence type="ECO:0000256" key="13">
    <source>
        <dbReference type="ARBA" id="ARBA00022833"/>
    </source>
</evidence>
<comment type="similarity">
    <text evidence="3 28">Belongs to the eukaryotic diacylglycerol kinase family.</text>
</comment>
<keyword evidence="33" id="KW-1185">Reference proteome</keyword>
<dbReference type="Pfam" id="PF00130">
    <property type="entry name" value="C1_1"/>
    <property type="match status" value="2"/>
</dbReference>
<evidence type="ECO:0000256" key="8">
    <source>
        <dbReference type="ARBA" id="ARBA00022723"/>
    </source>
</evidence>
<accession>A0A2Y9DMV1</accession>
<evidence type="ECO:0000256" key="18">
    <source>
        <dbReference type="ARBA" id="ARBA00023136"/>
    </source>
</evidence>
<dbReference type="Gene3D" id="3.40.50.10330">
    <property type="entry name" value="Probable inorganic polyphosphate/atp-NAD kinase, domain 1"/>
    <property type="match status" value="1"/>
</dbReference>
<evidence type="ECO:0000256" key="17">
    <source>
        <dbReference type="ARBA" id="ARBA00023098"/>
    </source>
</evidence>
<dbReference type="Pfam" id="PF14513">
    <property type="entry name" value="DAG_kinase_N"/>
    <property type="match status" value="2"/>
</dbReference>
<dbReference type="InterPro" id="IPR002219">
    <property type="entry name" value="PKC_DAG/PE"/>
</dbReference>
<comment type="catalytic activity">
    <reaction evidence="22">
        <text>1-octadecanoyl-2-(5Z,8Z,11Z,14Z-eicosatetraenoyl)-sn-glycerol + ATP = 1-octadecanoyl-2-(5Z,8Z,11Z,14Z-eicosatetraenoyl)-sn-glycero-3-phosphate + ADP + H(+)</text>
        <dbReference type="Rhea" id="RHEA:40323"/>
        <dbReference type="ChEBI" id="CHEBI:15378"/>
        <dbReference type="ChEBI" id="CHEBI:30616"/>
        <dbReference type="ChEBI" id="CHEBI:75728"/>
        <dbReference type="ChEBI" id="CHEBI:77091"/>
        <dbReference type="ChEBI" id="CHEBI:456216"/>
    </reaction>
    <physiologicalReaction direction="left-to-right" evidence="22">
        <dbReference type="Rhea" id="RHEA:40324"/>
    </physiologicalReaction>
</comment>
<comment type="catalytic activity">
    <reaction evidence="20">
        <text>1,2-di-(9Z-octadecenoyl)-sn-glycerol + ATP = 1,2-di-(9Z-octadecenoyl)-sn-glycero-3-phosphate + ADP + H(+)</text>
        <dbReference type="Rhea" id="RHEA:40327"/>
        <dbReference type="ChEBI" id="CHEBI:15378"/>
        <dbReference type="ChEBI" id="CHEBI:30616"/>
        <dbReference type="ChEBI" id="CHEBI:52333"/>
        <dbReference type="ChEBI" id="CHEBI:74546"/>
        <dbReference type="ChEBI" id="CHEBI:456216"/>
    </reaction>
    <physiologicalReaction direction="left-to-right" evidence="20">
        <dbReference type="Rhea" id="RHEA:40328"/>
    </physiologicalReaction>
</comment>
<dbReference type="InterPro" id="IPR017438">
    <property type="entry name" value="ATP-NAD_kinase_N"/>
</dbReference>
<dbReference type="SMART" id="SM00046">
    <property type="entry name" value="DAGKc"/>
    <property type="match status" value="1"/>
</dbReference>
<dbReference type="GO" id="GO:0004143">
    <property type="term" value="F:ATP-dependent diacylglycerol kinase activity"/>
    <property type="evidence" value="ECO:0007669"/>
    <property type="project" value="UniProtKB-EC"/>
</dbReference>
<feature type="domain" description="EF-hand" evidence="32">
    <location>
        <begin position="186"/>
        <end position="221"/>
    </location>
</feature>
<name>A0A2Y9DMV1_TRIMA</name>
<dbReference type="InterPro" id="IPR046349">
    <property type="entry name" value="C1-like_sf"/>
</dbReference>
<dbReference type="InterPro" id="IPR011992">
    <property type="entry name" value="EF-hand-dom_pair"/>
</dbReference>
<evidence type="ECO:0000256" key="5">
    <source>
        <dbReference type="ARBA" id="ARBA00022490"/>
    </source>
</evidence>
<keyword evidence="15 28" id="KW-0067">ATP-binding</keyword>
<feature type="compositionally biased region" description="Basic and acidic residues" evidence="29">
    <location>
        <begin position="380"/>
        <end position="392"/>
    </location>
</feature>
<dbReference type="UniPathway" id="UPA00230"/>
<dbReference type="SMART" id="SM00054">
    <property type="entry name" value="EFh"/>
    <property type="match status" value="2"/>
</dbReference>
<dbReference type="OrthoDB" id="242257at2759"/>
<dbReference type="GO" id="GO:0005737">
    <property type="term" value="C:cytoplasm"/>
    <property type="evidence" value="ECO:0007669"/>
    <property type="project" value="UniProtKB-SubCell"/>
</dbReference>
<dbReference type="PANTHER" id="PTHR11255">
    <property type="entry name" value="DIACYLGLYCEROL KINASE"/>
    <property type="match status" value="1"/>
</dbReference>
<dbReference type="EC" id="2.7.1.107" evidence="28"/>
<keyword evidence="19" id="KW-0628">Postsynaptic cell membrane</keyword>
<feature type="compositionally biased region" description="Basic residues" evidence="29">
    <location>
        <begin position="669"/>
        <end position="678"/>
    </location>
</feature>
<dbReference type="Gene3D" id="2.60.200.40">
    <property type="match status" value="1"/>
</dbReference>
<keyword evidence="18" id="KW-0472">Membrane</keyword>
<dbReference type="FunFam" id="1.10.238.110:FF:000003">
    <property type="entry name" value="Diacylglycerol kinase"/>
    <property type="match status" value="1"/>
</dbReference>
<dbReference type="FunFam" id="3.40.50.10330:FF:000003">
    <property type="entry name" value="Diacylglycerol kinase"/>
    <property type="match status" value="1"/>
</dbReference>
<dbReference type="AlphaFoldDB" id="A0A2Y9DMV1"/>
<keyword evidence="14" id="KW-0106">Calcium</keyword>
<dbReference type="PROSITE" id="PS00018">
    <property type="entry name" value="EF_HAND_1"/>
    <property type="match status" value="2"/>
</dbReference>
<dbReference type="PROSITE" id="PS50146">
    <property type="entry name" value="DAGK"/>
    <property type="match status" value="1"/>
</dbReference>
<dbReference type="SUPFAM" id="SSF57889">
    <property type="entry name" value="Cysteine-rich domain"/>
    <property type="match status" value="2"/>
</dbReference>
<dbReference type="InterPro" id="IPR016064">
    <property type="entry name" value="NAD/diacylglycerol_kinase_sf"/>
</dbReference>
<dbReference type="Gene3D" id="1.10.238.10">
    <property type="entry name" value="EF-hand"/>
    <property type="match status" value="1"/>
</dbReference>
<evidence type="ECO:0000256" key="24">
    <source>
        <dbReference type="ARBA" id="ARBA00046309"/>
    </source>
</evidence>
<dbReference type="GO" id="GO:0008270">
    <property type="term" value="F:zinc ion binding"/>
    <property type="evidence" value="ECO:0007669"/>
    <property type="project" value="UniProtKB-KW"/>
</dbReference>
<dbReference type="SUPFAM" id="SSF111331">
    <property type="entry name" value="NAD kinase/diacylglycerol kinase-like"/>
    <property type="match status" value="1"/>
</dbReference>
<feature type="region of interest" description="Disordered" evidence="29">
    <location>
        <begin position="664"/>
        <end position="683"/>
    </location>
</feature>
<dbReference type="SMART" id="SM00045">
    <property type="entry name" value="DAGKa"/>
    <property type="match status" value="1"/>
</dbReference>
<dbReference type="Gene3D" id="1.10.238.110">
    <property type="entry name" value="Diacylglycerol kinase alpha"/>
    <property type="match status" value="2"/>
</dbReference>
<keyword evidence="13" id="KW-0862">Zinc</keyword>
<dbReference type="GeneID" id="101348600"/>
<feature type="domain" description="DAGKc" evidence="31">
    <location>
        <begin position="425"/>
        <end position="559"/>
    </location>
</feature>
<evidence type="ECO:0000256" key="20">
    <source>
        <dbReference type="ARBA" id="ARBA00023371"/>
    </source>
</evidence>
<keyword evidence="16" id="KW-0770">Synapse</keyword>
<evidence type="ECO:0000256" key="29">
    <source>
        <dbReference type="SAM" id="MobiDB-lite"/>
    </source>
</evidence>
<feature type="region of interest" description="Disordered" evidence="29">
    <location>
        <begin position="380"/>
        <end position="409"/>
    </location>
</feature>
<keyword evidence="17" id="KW-0443">Lipid metabolism</keyword>
<dbReference type="Pfam" id="PF00609">
    <property type="entry name" value="DAGK_acc"/>
    <property type="match status" value="1"/>
</dbReference>
<evidence type="ECO:0000313" key="33">
    <source>
        <dbReference type="Proteomes" id="UP000248480"/>
    </source>
</evidence>
<dbReference type="GO" id="GO:0045211">
    <property type="term" value="C:postsynaptic membrane"/>
    <property type="evidence" value="ECO:0007669"/>
    <property type="project" value="UniProtKB-SubCell"/>
</dbReference>
<keyword evidence="9" id="KW-0677">Repeat</keyword>
<evidence type="ECO:0000256" key="3">
    <source>
        <dbReference type="ARBA" id="ARBA00009280"/>
    </source>
</evidence>
<comment type="subcellular location">
    <subcellularLocation>
        <location evidence="1">Cytoplasm</location>
    </subcellularLocation>
    <subcellularLocation>
        <location evidence="24">Postsynaptic cell membrane</location>
        <topology evidence="24">Peripheral membrane protein</topology>
    </subcellularLocation>
</comment>
<gene>
    <name evidence="34" type="primary">DGKB</name>
</gene>
<evidence type="ECO:0000256" key="22">
    <source>
        <dbReference type="ARBA" id="ARBA00023400"/>
    </source>
</evidence>
<dbReference type="Pfam" id="PF13499">
    <property type="entry name" value="EF-hand_7"/>
    <property type="match status" value="1"/>
</dbReference>
<dbReference type="FunFam" id="3.30.60.20:FF:000013">
    <property type="entry name" value="Diacylglycerol kinase"/>
    <property type="match status" value="1"/>
</dbReference>
<keyword evidence="7 28" id="KW-0808">Transferase</keyword>
<comment type="pathway">
    <text evidence="2">Lipid metabolism; glycerolipid metabolism.</text>
</comment>
<evidence type="ECO:0000256" key="10">
    <source>
        <dbReference type="ARBA" id="ARBA00022741"/>
    </source>
</evidence>
<dbReference type="SUPFAM" id="SSF47473">
    <property type="entry name" value="EF-hand"/>
    <property type="match status" value="2"/>
</dbReference>
<dbReference type="InterPro" id="IPR047471">
    <property type="entry name" value="C1_DGKbeta-like_rpt1"/>
</dbReference>
<evidence type="ECO:0000256" key="19">
    <source>
        <dbReference type="ARBA" id="ARBA00023257"/>
    </source>
</evidence>
<dbReference type="FunFam" id="1.10.238.10:FF:000017">
    <property type="entry name" value="Diacylglycerol kinase"/>
    <property type="match status" value="1"/>
</dbReference>
<keyword evidence="4" id="KW-1003">Cell membrane</keyword>
<evidence type="ECO:0000256" key="9">
    <source>
        <dbReference type="ARBA" id="ARBA00022737"/>
    </source>
</evidence>
<evidence type="ECO:0000256" key="15">
    <source>
        <dbReference type="ARBA" id="ARBA00022840"/>
    </source>
</evidence>
<evidence type="ECO:0000256" key="4">
    <source>
        <dbReference type="ARBA" id="ARBA00022475"/>
    </source>
</evidence>
<feature type="domain" description="Phorbol-ester/DAG-type" evidence="30">
    <location>
        <begin position="301"/>
        <end position="350"/>
    </location>
</feature>
<dbReference type="PANTHER" id="PTHR11255:SF32">
    <property type="entry name" value="DIACYLGLYCEROL KINASE BETA"/>
    <property type="match status" value="1"/>
</dbReference>
<comment type="function">
    <text evidence="26">Diacylglycerol kinase that converts diacylglycerol/DAG into phosphatidic acid/phosphatidate/PA and regulates the respective levels of these two bioactive lipids. Thereby, acts as a central switch between the signaling pathways activated by these second messengers with different cellular targets and opposite effects in numerous biological processes. Has a higher activity with long-chain diacylglycerols like 1,2-di-(9Z-octadecenoyl)-sn-glycerol compared to 1,2-didecanoyl-sn-glycerol. Specifically expressed in brain, it regulates neuron-specific morphological changes including neurite branching and neurite spine formation.</text>
</comment>
<keyword evidence="6" id="KW-0597">Phosphoprotein</keyword>